<gene>
    <name evidence="3" type="ORF">GCM10019016_137290</name>
</gene>
<feature type="domain" description="Insertion element IS402-like" evidence="2">
    <location>
        <begin position="10"/>
        <end position="66"/>
    </location>
</feature>
<protein>
    <recommendedName>
        <fullName evidence="2">Insertion element IS402-like domain-containing protein</fullName>
    </recommendedName>
</protein>
<dbReference type="Pfam" id="PF13340">
    <property type="entry name" value="DUF4096"/>
    <property type="match status" value="1"/>
</dbReference>
<keyword evidence="4" id="KW-1185">Reference proteome</keyword>
<dbReference type="InterPro" id="IPR025161">
    <property type="entry name" value="IS402-like_dom"/>
</dbReference>
<proteinExistence type="predicted"/>
<accession>A0ABP6UJF3</accession>
<dbReference type="EMBL" id="BAAAXF010000092">
    <property type="protein sequence ID" value="GAA3506614.1"/>
    <property type="molecule type" value="Genomic_DNA"/>
</dbReference>
<evidence type="ECO:0000256" key="1">
    <source>
        <dbReference type="SAM" id="MobiDB-lite"/>
    </source>
</evidence>
<organism evidence="3 4">
    <name type="scientific">Streptomyces prasinosporus</name>
    <dbReference type="NCBI Taxonomy" id="68256"/>
    <lineage>
        <taxon>Bacteria</taxon>
        <taxon>Bacillati</taxon>
        <taxon>Actinomycetota</taxon>
        <taxon>Actinomycetes</taxon>
        <taxon>Kitasatosporales</taxon>
        <taxon>Streptomycetaceae</taxon>
        <taxon>Streptomyces</taxon>
        <taxon>Streptomyces albogriseolus group</taxon>
    </lineage>
</organism>
<evidence type="ECO:0000313" key="3">
    <source>
        <dbReference type="EMBL" id="GAA3506614.1"/>
    </source>
</evidence>
<dbReference type="PANTHER" id="PTHR46637:SF1">
    <property type="entry name" value="BLL5188 PROTEIN"/>
    <property type="match status" value="1"/>
</dbReference>
<feature type="region of interest" description="Disordered" evidence="1">
    <location>
        <begin position="77"/>
        <end position="117"/>
    </location>
</feature>
<evidence type="ECO:0000259" key="2">
    <source>
        <dbReference type="Pfam" id="PF13340"/>
    </source>
</evidence>
<sequence length="117" mass="12881">MVPPTELIRPQGGGRRRSGDREALAAIIFMATSGCTWRQLPQVLGRPTVYRRFAQCSQERVWARLHHMILDKLGARGKLTGRGARSTRSVCGPQKGAADGTEPDRPRQAGSTSVTRR</sequence>
<dbReference type="InterPro" id="IPR052909">
    <property type="entry name" value="Transposase_6_like"/>
</dbReference>
<dbReference type="PANTHER" id="PTHR46637">
    <property type="entry name" value="TIS1421-TRANSPOSASE PROTEIN A"/>
    <property type="match status" value="1"/>
</dbReference>
<comment type="caution">
    <text evidence="3">The sequence shown here is derived from an EMBL/GenBank/DDBJ whole genome shotgun (WGS) entry which is preliminary data.</text>
</comment>
<dbReference type="Proteomes" id="UP001501455">
    <property type="component" value="Unassembled WGS sequence"/>
</dbReference>
<evidence type="ECO:0000313" key="4">
    <source>
        <dbReference type="Proteomes" id="UP001501455"/>
    </source>
</evidence>
<name>A0ABP6UJF3_9ACTN</name>
<reference evidence="4" key="1">
    <citation type="journal article" date="2019" name="Int. J. Syst. Evol. Microbiol.">
        <title>The Global Catalogue of Microorganisms (GCM) 10K type strain sequencing project: providing services to taxonomists for standard genome sequencing and annotation.</title>
        <authorList>
            <consortium name="The Broad Institute Genomics Platform"/>
            <consortium name="The Broad Institute Genome Sequencing Center for Infectious Disease"/>
            <person name="Wu L."/>
            <person name="Ma J."/>
        </authorList>
    </citation>
    <scope>NUCLEOTIDE SEQUENCE [LARGE SCALE GENOMIC DNA]</scope>
    <source>
        <strain evidence="4">JCM 4816</strain>
    </source>
</reference>